<feature type="domain" description="ParB-like N-terminal" evidence="1">
    <location>
        <begin position="5"/>
        <end position="80"/>
    </location>
</feature>
<dbReference type="InterPro" id="IPR003115">
    <property type="entry name" value="ParB_N"/>
</dbReference>
<dbReference type="InterPro" id="IPR050336">
    <property type="entry name" value="Chromosome_partition/occlusion"/>
</dbReference>
<dbReference type="Pfam" id="PF02195">
    <property type="entry name" value="ParB_N"/>
    <property type="match status" value="1"/>
</dbReference>
<dbReference type="SMART" id="SM00470">
    <property type="entry name" value="ParB"/>
    <property type="match status" value="1"/>
</dbReference>
<dbReference type="OrthoDB" id="9816381at2"/>
<proteinExistence type="predicted"/>
<dbReference type="GO" id="GO:0007059">
    <property type="term" value="P:chromosome segregation"/>
    <property type="evidence" value="ECO:0007669"/>
    <property type="project" value="TreeGrafter"/>
</dbReference>
<name>A0A0H1R5L7_9HYPH</name>
<dbReference type="InterPro" id="IPR036086">
    <property type="entry name" value="ParB/Sulfiredoxin_sf"/>
</dbReference>
<comment type="caution">
    <text evidence="2">The sequence shown here is derived from an EMBL/GenBank/DDBJ whole genome shotgun (WGS) entry which is preliminary data.</text>
</comment>
<evidence type="ECO:0000313" key="2">
    <source>
        <dbReference type="EMBL" id="KLK90530.1"/>
    </source>
</evidence>
<dbReference type="PATRIC" id="fig|1225564.3.peg.6626"/>
<sequence>MLKKQTIAIQDVYVPVKRRHTLDPKKVEALAESILAKGQEAPILVRPDEGRFVLVEGLHRLEASKALGETTISAYLVQARHH</sequence>
<dbReference type="SUPFAM" id="SSF110849">
    <property type="entry name" value="ParB/Sulfiredoxin"/>
    <property type="match status" value="1"/>
</dbReference>
<protein>
    <submittedName>
        <fullName evidence="2">Chromosome partitioning protein ParB</fullName>
    </submittedName>
</protein>
<dbReference type="AlphaFoldDB" id="A0A0H1R5L7"/>
<organism evidence="2 3">
    <name type="scientific">Microvirga vignae</name>
    <dbReference type="NCBI Taxonomy" id="1225564"/>
    <lineage>
        <taxon>Bacteria</taxon>
        <taxon>Pseudomonadati</taxon>
        <taxon>Pseudomonadota</taxon>
        <taxon>Alphaproteobacteria</taxon>
        <taxon>Hyphomicrobiales</taxon>
        <taxon>Methylobacteriaceae</taxon>
        <taxon>Microvirga</taxon>
    </lineage>
</organism>
<keyword evidence="3" id="KW-1185">Reference proteome</keyword>
<accession>A0A0H1R5L7</accession>
<dbReference type="EMBL" id="LCYG01000081">
    <property type="protein sequence ID" value="KLK90530.1"/>
    <property type="molecule type" value="Genomic_DNA"/>
</dbReference>
<dbReference type="PANTHER" id="PTHR33375:SF1">
    <property type="entry name" value="CHROMOSOME-PARTITIONING PROTEIN PARB-RELATED"/>
    <property type="match status" value="1"/>
</dbReference>
<evidence type="ECO:0000313" key="3">
    <source>
        <dbReference type="Proteomes" id="UP000035489"/>
    </source>
</evidence>
<dbReference type="Gene3D" id="3.90.1530.30">
    <property type="match status" value="1"/>
</dbReference>
<dbReference type="PANTHER" id="PTHR33375">
    <property type="entry name" value="CHROMOSOME-PARTITIONING PROTEIN PARB-RELATED"/>
    <property type="match status" value="1"/>
</dbReference>
<reference evidence="2 3" key="1">
    <citation type="submission" date="2015-05" db="EMBL/GenBank/DDBJ databases">
        <title>Draft genome sequence of Microvirga vignae strain BR3299, a novel nitrogen fixing bacteria isolated from Brazil semi-aired region.</title>
        <authorList>
            <person name="Zilli J.E."/>
            <person name="Passos S.R."/>
            <person name="Leite J."/>
            <person name="Baldani J.I."/>
            <person name="Xavier G.R."/>
            <person name="Rumjaneck N.G."/>
            <person name="Simoes-Araujo J.L."/>
        </authorList>
    </citation>
    <scope>NUCLEOTIDE SEQUENCE [LARGE SCALE GENOMIC DNA]</scope>
    <source>
        <strain evidence="2 3">BR3299</strain>
    </source>
</reference>
<evidence type="ECO:0000259" key="1">
    <source>
        <dbReference type="SMART" id="SM00470"/>
    </source>
</evidence>
<dbReference type="Proteomes" id="UP000035489">
    <property type="component" value="Unassembled WGS sequence"/>
</dbReference>
<dbReference type="GO" id="GO:0005694">
    <property type="term" value="C:chromosome"/>
    <property type="evidence" value="ECO:0007669"/>
    <property type="project" value="TreeGrafter"/>
</dbReference>
<gene>
    <name evidence="2" type="ORF">AA309_25325</name>
</gene>
<dbReference type="RefSeq" id="WP_047191801.1">
    <property type="nucleotide sequence ID" value="NZ_LCYG01000081.1"/>
</dbReference>
<dbReference type="STRING" id="1225564.AA309_25325"/>